<feature type="domain" description="Histidine kinase/HSP90-like ATPase" evidence="6">
    <location>
        <begin position="136"/>
        <end position="219"/>
    </location>
</feature>
<evidence type="ECO:0000256" key="5">
    <source>
        <dbReference type="ARBA" id="ARBA00023012"/>
    </source>
</evidence>
<dbReference type="GO" id="GO:0000155">
    <property type="term" value="F:phosphorelay sensor kinase activity"/>
    <property type="evidence" value="ECO:0007669"/>
    <property type="project" value="InterPro"/>
</dbReference>
<dbReference type="Pfam" id="PF02518">
    <property type="entry name" value="HATPase_c"/>
    <property type="match status" value="1"/>
</dbReference>
<name>A0A2T4KSB6_9STAP</name>
<feature type="domain" description="Signal transduction histidine kinase subgroup 3 dimerisation and phosphoacceptor" evidence="7">
    <location>
        <begin position="35"/>
        <end position="98"/>
    </location>
</feature>
<dbReference type="GO" id="GO:0046983">
    <property type="term" value="F:protein dimerization activity"/>
    <property type="evidence" value="ECO:0007669"/>
    <property type="project" value="InterPro"/>
</dbReference>
<evidence type="ECO:0000313" key="8">
    <source>
        <dbReference type="EMBL" id="PTF10367.1"/>
    </source>
</evidence>
<feature type="non-terminal residue" evidence="8">
    <location>
        <position position="1"/>
    </location>
</feature>
<dbReference type="CDD" id="cd16917">
    <property type="entry name" value="HATPase_UhpB-NarQ-NarX-like"/>
    <property type="match status" value="1"/>
</dbReference>
<reference evidence="8 9" key="1">
    <citation type="journal article" date="2016" name="Front. Microbiol.">
        <title>Comprehensive Phylogenetic Analysis of Bovine Non-aureus Staphylococci Species Based on Whole-Genome Sequencing.</title>
        <authorList>
            <person name="Naushad S."/>
            <person name="Barkema H.W."/>
            <person name="Luby C."/>
            <person name="Condas L.A."/>
            <person name="Nobrega D.B."/>
            <person name="Carson D.A."/>
            <person name="De Buck J."/>
        </authorList>
    </citation>
    <scope>NUCLEOTIDE SEQUENCE [LARGE SCALE GENOMIC DNA]</scope>
    <source>
        <strain evidence="8 9">SNUC 4143</strain>
    </source>
</reference>
<evidence type="ECO:0000256" key="3">
    <source>
        <dbReference type="ARBA" id="ARBA00022679"/>
    </source>
</evidence>
<evidence type="ECO:0000313" key="9">
    <source>
        <dbReference type="Proteomes" id="UP000243350"/>
    </source>
</evidence>
<dbReference type="RefSeq" id="WP_133170224.1">
    <property type="nucleotide sequence ID" value="NZ_PYZH01000131.1"/>
</dbReference>
<comment type="catalytic activity">
    <reaction evidence="1">
        <text>ATP + protein L-histidine = ADP + protein N-phospho-L-histidine.</text>
        <dbReference type="EC" id="2.7.13.3"/>
    </reaction>
</comment>
<dbReference type="Gene3D" id="1.20.5.1930">
    <property type="match status" value="1"/>
</dbReference>
<dbReference type="EC" id="2.7.13.3" evidence="2"/>
<evidence type="ECO:0000256" key="1">
    <source>
        <dbReference type="ARBA" id="ARBA00000085"/>
    </source>
</evidence>
<dbReference type="PANTHER" id="PTHR24421">
    <property type="entry name" value="NITRATE/NITRITE SENSOR PROTEIN NARX-RELATED"/>
    <property type="match status" value="1"/>
</dbReference>
<sequence length="223" mass="24947">LTVTLGNFKTKNDRKIKKELEEKNKYINVLIAEQERNRIAQDLHDTLGHVFASISLKSELAIKLIDSNPETAKQEIININDISKETLNKVRNIIENLKVQNFEEEVKSIENILKDANIAFEFKNKKGANSLNPAKQSLLAMILREAVNNVIKHAHASSVKGEIEYHTQGIKLTISDNGVGIKEPTSTTLKSINDRVKLLNGTLKVTSNKGMTLNITIPREGVK</sequence>
<keyword evidence="3" id="KW-0808">Transferase</keyword>
<dbReference type="AlphaFoldDB" id="A0A2T4KSB6"/>
<dbReference type="Pfam" id="PF07730">
    <property type="entry name" value="HisKA_3"/>
    <property type="match status" value="1"/>
</dbReference>
<proteinExistence type="predicted"/>
<dbReference type="GO" id="GO:0016020">
    <property type="term" value="C:membrane"/>
    <property type="evidence" value="ECO:0007669"/>
    <property type="project" value="InterPro"/>
</dbReference>
<dbReference type="SUPFAM" id="SSF55874">
    <property type="entry name" value="ATPase domain of HSP90 chaperone/DNA topoisomerase II/histidine kinase"/>
    <property type="match status" value="1"/>
</dbReference>
<keyword evidence="4 8" id="KW-0418">Kinase</keyword>
<dbReference type="InterPro" id="IPR050482">
    <property type="entry name" value="Sensor_HK_TwoCompSys"/>
</dbReference>
<evidence type="ECO:0000259" key="6">
    <source>
        <dbReference type="Pfam" id="PF02518"/>
    </source>
</evidence>
<dbReference type="InterPro" id="IPR036890">
    <property type="entry name" value="HATPase_C_sf"/>
</dbReference>
<dbReference type="InterPro" id="IPR003594">
    <property type="entry name" value="HATPase_dom"/>
</dbReference>
<keyword evidence="5" id="KW-0902">Two-component regulatory system</keyword>
<evidence type="ECO:0000256" key="2">
    <source>
        <dbReference type="ARBA" id="ARBA00012438"/>
    </source>
</evidence>
<gene>
    <name evidence="8" type="ORF">BUY48_11215</name>
</gene>
<dbReference type="InterPro" id="IPR011712">
    <property type="entry name" value="Sig_transdc_His_kin_sub3_dim/P"/>
</dbReference>
<dbReference type="Proteomes" id="UP000243350">
    <property type="component" value="Unassembled WGS sequence"/>
</dbReference>
<dbReference type="PANTHER" id="PTHR24421:SF63">
    <property type="entry name" value="SENSOR HISTIDINE KINASE DESK"/>
    <property type="match status" value="1"/>
</dbReference>
<protein>
    <recommendedName>
        <fullName evidence="2">histidine kinase</fullName>
        <ecNumber evidence="2">2.7.13.3</ecNumber>
    </recommendedName>
</protein>
<accession>A0A2T4KSB6</accession>
<dbReference type="EMBL" id="PYZH01000131">
    <property type="protein sequence ID" value="PTF10367.1"/>
    <property type="molecule type" value="Genomic_DNA"/>
</dbReference>
<organism evidence="8 9">
    <name type="scientific">Staphylococcus devriesei</name>
    <dbReference type="NCBI Taxonomy" id="586733"/>
    <lineage>
        <taxon>Bacteria</taxon>
        <taxon>Bacillati</taxon>
        <taxon>Bacillota</taxon>
        <taxon>Bacilli</taxon>
        <taxon>Bacillales</taxon>
        <taxon>Staphylococcaceae</taxon>
        <taxon>Staphylococcus</taxon>
    </lineage>
</organism>
<evidence type="ECO:0000259" key="7">
    <source>
        <dbReference type="Pfam" id="PF07730"/>
    </source>
</evidence>
<comment type="caution">
    <text evidence="8">The sequence shown here is derived from an EMBL/GenBank/DDBJ whole genome shotgun (WGS) entry which is preliminary data.</text>
</comment>
<evidence type="ECO:0000256" key="4">
    <source>
        <dbReference type="ARBA" id="ARBA00022777"/>
    </source>
</evidence>
<dbReference type="Gene3D" id="3.30.565.10">
    <property type="entry name" value="Histidine kinase-like ATPase, C-terminal domain"/>
    <property type="match status" value="1"/>
</dbReference>